<dbReference type="EMBL" id="JAVRIC010000012">
    <property type="protein sequence ID" value="MDT0497690.1"/>
    <property type="molecule type" value="Genomic_DNA"/>
</dbReference>
<sequence length="448" mass="50068">MTKLTTRPFERNLRMARLGFGTGAKIAAHSFSNLFRDAGGRADADRVFYAREAQVMADELGQLKGSIMKAGQMLSLYGQYFLPPEAVDVLSSLQDDTPAVAWPVVAPVLERGLGKQRLAELEVDERPLAAASLGQAHRARRRSDGAELVLKIQYPGVGDAIESDVNTLSRVIGMTRLAPRGLDLNSIFAEVREMLHREVDYVAERRFTEDFAERLADDERYVVPRIYREFCSDQVLATSFEPGEGARAKAVQSLPQSVRNELALNFLDLFLIEFFDWGMVQTDPHFGNYRIRQEAGHPRIVLLDFGATRIFGRGFVDGYRSIVAGALARDAARVIDGARAIGLMDDAFPQNVVSAFVDLCELIMEPFREPHDAGDGQQWFNAQGAYRWAESDLLKRVTTRASRNALSRYFRVPPREIVFLHRRLAGAFIMAATLGAEVSARERLLARL</sequence>
<dbReference type="EC" id="2.7.-.-" evidence="6"/>
<protein>
    <submittedName>
        <fullName evidence="6">AarF/ABC1/UbiB kinase family protein</fullName>
        <ecNumber evidence="6">2.7.-.-</ecNumber>
    </submittedName>
</protein>
<evidence type="ECO:0000313" key="7">
    <source>
        <dbReference type="Proteomes" id="UP001254608"/>
    </source>
</evidence>
<name>A0ABU2WIJ6_9GAMM</name>
<keyword evidence="3" id="KW-0547">Nucleotide-binding</keyword>
<organism evidence="6 7">
    <name type="scientific">Banduia mediterranea</name>
    <dbReference type="NCBI Taxonomy" id="3075609"/>
    <lineage>
        <taxon>Bacteria</taxon>
        <taxon>Pseudomonadati</taxon>
        <taxon>Pseudomonadota</taxon>
        <taxon>Gammaproteobacteria</taxon>
        <taxon>Nevskiales</taxon>
        <taxon>Algiphilaceae</taxon>
        <taxon>Banduia</taxon>
    </lineage>
</organism>
<evidence type="ECO:0000256" key="4">
    <source>
        <dbReference type="ARBA" id="ARBA00022840"/>
    </source>
</evidence>
<dbReference type="PANTHER" id="PTHR43851">
    <property type="match status" value="1"/>
</dbReference>
<dbReference type="PANTHER" id="PTHR43851:SF3">
    <property type="entry name" value="COENZYME Q8"/>
    <property type="match status" value="1"/>
</dbReference>
<feature type="domain" description="ABC1 atypical kinase-like" evidence="5">
    <location>
        <begin position="93"/>
        <end position="335"/>
    </location>
</feature>
<dbReference type="CDD" id="cd13970">
    <property type="entry name" value="ABC1_ADCK3"/>
    <property type="match status" value="1"/>
</dbReference>
<dbReference type="RefSeq" id="WP_311365083.1">
    <property type="nucleotide sequence ID" value="NZ_JAVRIC010000012.1"/>
</dbReference>
<dbReference type="InterPro" id="IPR034646">
    <property type="entry name" value="ADCK3_dom"/>
</dbReference>
<comment type="caution">
    <text evidence="6">The sequence shown here is derived from an EMBL/GenBank/DDBJ whole genome shotgun (WGS) entry which is preliminary data.</text>
</comment>
<dbReference type="SUPFAM" id="SSF56112">
    <property type="entry name" value="Protein kinase-like (PK-like)"/>
    <property type="match status" value="1"/>
</dbReference>
<reference evidence="6 7" key="1">
    <citation type="submission" date="2023-09" db="EMBL/GenBank/DDBJ databases">
        <authorList>
            <person name="Rey-Velasco X."/>
        </authorList>
    </citation>
    <scope>NUCLEOTIDE SEQUENCE [LARGE SCALE GENOMIC DNA]</scope>
    <source>
        <strain evidence="6 7">W345</strain>
    </source>
</reference>
<keyword evidence="2 6" id="KW-0808">Transferase</keyword>
<evidence type="ECO:0000256" key="1">
    <source>
        <dbReference type="ARBA" id="ARBA00009670"/>
    </source>
</evidence>
<evidence type="ECO:0000313" key="6">
    <source>
        <dbReference type="EMBL" id="MDT0497690.1"/>
    </source>
</evidence>
<keyword evidence="7" id="KW-1185">Reference proteome</keyword>
<dbReference type="InterPro" id="IPR051409">
    <property type="entry name" value="Atypical_kinase_ADCK"/>
</dbReference>
<gene>
    <name evidence="6" type="ORF">RM530_09980</name>
</gene>
<evidence type="ECO:0000256" key="3">
    <source>
        <dbReference type="ARBA" id="ARBA00022741"/>
    </source>
</evidence>
<dbReference type="GO" id="GO:0016301">
    <property type="term" value="F:kinase activity"/>
    <property type="evidence" value="ECO:0007669"/>
    <property type="project" value="UniProtKB-KW"/>
</dbReference>
<keyword evidence="4" id="KW-0067">ATP-binding</keyword>
<comment type="similarity">
    <text evidence="1">Belongs to the protein kinase superfamily. ADCK protein kinase family.</text>
</comment>
<dbReference type="InterPro" id="IPR004147">
    <property type="entry name" value="ABC1_dom"/>
</dbReference>
<accession>A0ABU2WIJ6</accession>
<dbReference type="Pfam" id="PF03109">
    <property type="entry name" value="ABC1"/>
    <property type="match status" value="1"/>
</dbReference>
<keyword evidence="6" id="KW-0418">Kinase</keyword>
<dbReference type="InterPro" id="IPR011009">
    <property type="entry name" value="Kinase-like_dom_sf"/>
</dbReference>
<dbReference type="Proteomes" id="UP001254608">
    <property type="component" value="Unassembled WGS sequence"/>
</dbReference>
<evidence type="ECO:0000256" key="2">
    <source>
        <dbReference type="ARBA" id="ARBA00022679"/>
    </source>
</evidence>
<evidence type="ECO:0000259" key="5">
    <source>
        <dbReference type="Pfam" id="PF03109"/>
    </source>
</evidence>
<proteinExistence type="inferred from homology"/>